<organism evidence="3 4">
    <name type="scientific">Phocaeicola coprocola</name>
    <dbReference type="NCBI Taxonomy" id="310298"/>
    <lineage>
        <taxon>Bacteria</taxon>
        <taxon>Pseudomonadati</taxon>
        <taxon>Bacteroidota</taxon>
        <taxon>Bacteroidia</taxon>
        <taxon>Bacteroidales</taxon>
        <taxon>Bacteroidaceae</taxon>
        <taxon>Phocaeicola</taxon>
    </lineage>
</organism>
<dbReference type="Gene3D" id="2.60.40.10">
    <property type="entry name" value="Immunoglobulins"/>
    <property type="match status" value="1"/>
</dbReference>
<dbReference type="SUPFAM" id="SSF49265">
    <property type="entry name" value="Fibronectin type III"/>
    <property type="match status" value="1"/>
</dbReference>
<sequence>MIMKALKYSFAFLLLLNMSSCIENDIPYPYIEGVIQEFQVEGMQGEAVFNNQARTIELTIGEDAFIDSLPVTKLIANTEASISPDVAACIKPNGFPNFSFSSLSELPANANTAIDFTNPVRILLKTYQDYQWRVTVKQEIERVIEVENQSGTAPSLDLYNHVAIIYVTEDADYRNIKIKKLNLEGSKTVLDPDPATVTDFTRPRVFKAYRNGRYICDWTVDVQKSSVAASVEKVNAWATKAYISGSFRAGTDISVEYRVKGNEEWTKLDNSAITETGSTSYSAELTGLQSGTDYEVRALAGGSEGDVYSFQTETIVTLPNMNFETWTQDGKTWYPNPVADNLDDPQAYWATGNEGVTIYKESSTVPVTGSDAYKGKAAKMYTYGDILLVGAAAGNLFIGTYKTNVGKPESSPSFGRAYSGARPTKLSGYYKYKSMPITYAGTIPGNLKTDQCHIYLRLWNDAGQEIAYGEFIGTETVTEYTKFEFDIKYSNTESKPAKIAIVATSSKYGGDFDENGKKVIGQVGDGSTLWVDEFELGYE</sequence>
<dbReference type="InterPro" id="IPR038653">
    <property type="entry name" value="Put_CMD_sf"/>
</dbReference>
<name>A0A412GX18_9BACT</name>
<dbReference type="InterPro" id="IPR013783">
    <property type="entry name" value="Ig-like_fold"/>
</dbReference>
<feature type="signal peptide" evidence="1">
    <location>
        <begin position="1"/>
        <end position="23"/>
    </location>
</feature>
<dbReference type="Proteomes" id="UP000285864">
    <property type="component" value="Unassembled WGS sequence"/>
</dbReference>
<dbReference type="InterPro" id="IPR003961">
    <property type="entry name" value="FN3_dom"/>
</dbReference>
<dbReference type="CDD" id="cd00063">
    <property type="entry name" value="FN3"/>
    <property type="match status" value="1"/>
</dbReference>
<dbReference type="InterPro" id="IPR025112">
    <property type="entry name" value="PCMD"/>
</dbReference>
<keyword evidence="4" id="KW-1185">Reference proteome</keyword>
<gene>
    <name evidence="3" type="ORF">DWY20_02385</name>
</gene>
<dbReference type="Gene3D" id="2.60.120.890">
    <property type="entry name" value="BT2081, beta-jelly-roll domain"/>
    <property type="match status" value="1"/>
</dbReference>
<accession>A0A412GX18</accession>
<keyword evidence="1" id="KW-0732">Signal</keyword>
<evidence type="ECO:0000259" key="2">
    <source>
        <dbReference type="Pfam" id="PF13201"/>
    </source>
</evidence>
<comment type="caution">
    <text evidence="3">The sequence shown here is derived from an EMBL/GenBank/DDBJ whole genome shotgun (WGS) entry which is preliminary data.</text>
</comment>
<evidence type="ECO:0000313" key="3">
    <source>
        <dbReference type="EMBL" id="RGR99406.1"/>
    </source>
</evidence>
<evidence type="ECO:0000256" key="1">
    <source>
        <dbReference type="SAM" id="SignalP"/>
    </source>
</evidence>
<feature type="chain" id="PRO_5019276425" description="Putative carbohydrate metabolism domain-containing protein" evidence="1">
    <location>
        <begin position="24"/>
        <end position="539"/>
    </location>
</feature>
<dbReference type="InterPro" id="IPR036116">
    <property type="entry name" value="FN3_sf"/>
</dbReference>
<feature type="domain" description="Putative carbohydrate metabolism" evidence="2">
    <location>
        <begin position="322"/>
        <end position="536"/>
    </location>
</feature>
<dbReference type="AlphaFoldDB" id="A0A412GX18"/>
<proteinExistence type="predicted"/>
<dbReference type="EMBL" id="QRUU01000006">
    <property type="protein sequence ID" value="RGR99406.1"/>
    <property type="molecule type" value="Genomic_DNA"/>
</dbReference>
<dbReference type="RefSeq" id="WP_118483071.1">
    <property type="nucleotide sequence ID" value="NZ_QRUU01000006.1"/>
</dbReference>
<dbReference type="Pfam" id="PF13201">
    <property type="entry name" value="PCMD"/>
    <property type="match status" value="1"/>
</dbReference>
<evidence type="ECO:0000313" key="4">
    <source>
        <dbReference type="Proteomes" id="UP000285864"/>
    </source>
</evidence>
<reference evidence="3 4" key="1">
    <citation type="submission" date="2018-08" db="EMBL/GenBank/DDBJ databases">
        <title>A genome reference for cultivated species of the human gut microbiota.</title>
        <authorList>
            <person name="Zou Y."/>
            <person name="Xue W."/>
            <person name="Luo G."/>
        </authorList>
    </citation>
    <scope>NUCLEOTIDE SEQUENCE [LARGE SCALE GENOMIC DNA]</scope>
    <source>
        <strain evidence="3 4">AF24-2</strain>
    </source>
</reference>
<protein>
    <recommendedName>
        <fullName evidence="2">Putative carbohydrate metabolism domain-containing protein</fullName>
    </recommendedName>
</protein>